<name>A0A4R2H1V4_9SPHI</name>
<sequence length="65" mass="7609">MNEINNHESYREVISKIKTLSATQQDTIFNFEELARLQAMAIAYELKRYDFTIGSTDTRRFSMAV</sequence>
<comment type="caution">
    <text evidence="2">The sequence shown here is derived from an EMBL/GenBank/DDBJ whole genome shotgun (WGS) entry which is preliminary data.</text>
</comment>
<dbReference type="Proteomes" id="UP000622648">
    <property type="component" value="Unassembled WGS sequence"/>
</dbReference>
<reference evidence="1" key="1">
    <citation type="journal article" date="2014" name="Int. J. Syst. Evol. Microbiol.">
        <title>Complete genome of a new Firmicutes species belonging to the dominant human colonic microbiota ('Ruminococcus bicirculans') reveals two chromosomes and a selective capacity to utilize plant glucans.</title>
        <authorList>
            <consortium name="NISC Comparative Sequencing Program"/>
            <person name="Wegmann U."/>
            <person name="Louis P."/>
            <person name="Goesmann A."/>
            <person name="Henrissat B."/>
            <person name="Duncan S.H."/>
            <person name="Flint H.J."/>
        </authorList>
    </citation>
    <scope>NUCLEOTIDE SEQUENCE</scope>
    <source>
        <strain evidence="1">CGMCC 1.15644</strain>
    </source>
</reference>
<dbReference type="AlphaFoldDB" id="A0A4R2H1V4"/>
<organism evidence="2 3">
    <name type="scientific">Pedobacter psychrotolerans</name>
    <dbReference type="NCBI Taxonomy" id="1843235"/>
    <lineage>
        <taxon>Bacteria</taxon>
        <taxon>Pseudomonadati</taxon>
        <taxon>Bacteroidota</taxon>
        <taxon>Sphingobacteriia</taxon>
        <taxon>Sphingobacteriales</taxon>
        <taxon>Sphingobacteriaceae</taxon>
        <taxon>Pedobacter</taxon>
    </lineage>
</organism>
<dbReference type="EMBL" id="BMJO01000010">
    <property type="protein sequence ID" value="GGE69923.1"/>
    <property type="molecule type" value="Genomic_DNA"/>
</dbReference>
<protein>
    <submittedName>
        <fullName evidence="2">Uncharacterized protein</fullName>
    </submittedName>
</protein>
<evidence type="ECO:0000313" key="4">
    <source>
        <dbReference type="Proteomes" id="UP000622648"/>
    </source>
</evidence>
<accession>A0A4R2H1V4</accession>
<dbReference type="Proteomes" id="UP000295684">
    <property type="component" value="Unassembled WGS sequence"/>
</dbReference>
<dbReference type="OrthoDB" id="771707at2"/>
<reference evidence="2 3" key="3">
    <citation type="submission" date="2019-03" db="EMBL/GenBank/DDBJ databases">
        <title>Genomic Encyclopedia of Type Strains, Phase IV (KMG-IV): sequencing the most valuable type-strain genomes for metagenomic binning, comparative biology and taxonomic classification.</title>
        <authorList>
            <person name="Goeker M."/>
        </authorList>
    </citation>
    <scope>NUCLEOTIDE SEQUENCE [LARGE SCALE GENOMIC DNA]</scope>
    <source>
        <strain evidence="2 3">DSM 103236</strain>
    </source>
</reference>
<reference evidence="4" key="2">
    <citation type="journal article" date="2019" name="Int. J. Syst. Evol. Microbiol.">
        <title>The Global Catalogue of Microorganisms (GCM) 10K type strain sequencing project: providing services to taxonomists for standard genome sequencing and annotation.</title>
        <authorList>
            <consortium name="The Broad Institute Genomics Platform"/>
            <consortium name="The Broad Institute Genome Sequencing Center for Infectious Disease"/>
            <person name="Wu L."/>
            <person name="Ma J."/>
        </authorList>
    </citation>
    <scope>NUCLEOTIDE SEQUENCE [LARGE SCALE GENOMIC DNA]</scope>
    <source>
        <strain evidence="4">CGMCC 1.15644</strain>
    </source>
</reference>
<gene>
    <name evidence="2" type="ORF">EV200_1116</name>
    <name evidence="1" type="ORF">GCM10011413_40660</name>
</gene>
<proteinExistence type="predicted"/>
<keyword evidence="4" id="KW-1185">Reference proteome</keyword>
<evidence type="ECO:0000313" key="1">
    <source>
        <dbReference type="EMBL" id="GGE69923.1"/>
    </source>
</evidence>
<reference evidence="1" key="4">
    <citation type="submission" date="2024-05" db="EMBL/GenBank/DDBJ databases">
        <authorList>
            <person name="Sun Q."/>
            <person name="Zhou Y."/>
        </authorList>
    </citation>
    <scope>NUCLEOTIDE SEQUENCE</scope>
    <source>
        <strain evidence="1">CGMCC 1.15644</strain>
    </source>
</reference>
<dbReference type="EMBL" id="SLWO01000011">
    <property type="protein sequence ID" value="TCO18669.1"/>
    <property type="molecule type" value="Genomic_DNA"/>
</dbReference>
<evidence type="ECO:0000313" key="2">
    <source>
        <dbReference type="EMBL" id="TCO18669.1"/>
    </source>
</evidence>
<dbReference type="RefSeq" id="WP_132536150.1">
    <property type="nucleotide sequence ID" value="NZ_BMJO01000010.1"/>
</dbReference>
<evidence type="ECO:0000313" key="3">
    <source>
        <dbReference type="Proteomes" id="UP000295684"/>
    </source>
</evidence>